<reference evidence="2" key="1">
    <citation type="submission" date="2020-05" db="EMBL/GenBank/DDBJ databases">
        <authorList>
            <person name="Chiriac C."/>
            <person name="Salcher M."/>
            <person name="Ghai R."/>
            <person name="Kavagutti S V."/>
        </authorList>
    </citation>
    <scope>NUCLEOTIDE SEQUENCE</scope>
</reference>
<accession>A0A6J7E1Y7</accession>
<dbReference type="EMBL" id="CAFBLP010000024">
    <property type="protein sequence ID" value="CAB4877112.1"/>
    <property type="molecule type" value="Genomic_DNA"/>
</dbReference>
<dbReference type="Gene3D" id="3.40.1180.10">
    <property type="entry name" value="Decaprenyl diphosphate synthase-like"/>
    <property type="match status" value="1"/>
</dbReference>
<keyword evidence="1" id="KW-0808">Transferase</keyword>
<dbReference type="InterPro" id="IPR036424">
    <property type="entry name" value="UPP_synth-like_sf"/>
</dbReference>
<organism evidence="2">
    <name type="scientific">freshwater metagenome</name>
    <dbReference type="NCBI Taxonomy" id="449393"/>
    <lineage>
        <taxon>unclassified sequences</taxon>
        <taxon>metagenomes</taxon>
        <taxon>ecological metagenomes</taxon>
    </lineage>
</organism>
<name>A0A6J7E1Y7_9ZZZZ</name>
<dbReference type="AlphaFoldDB" id="A0A6J7E1Y7"/>
<evidence type="ECO:0000256" key="1">
    <source>
        <dbReference type="ARBA" id="ARBA00022679"/>
    </source>
</evidence>
<gene>
    <name evidence="2" type="ORF">UFOPK3376_01186</name>
</gene>
<proteinExistence type="predicted"/>
<evidence type="ECO:0000313" key="2">
    <source>
        <dbReference type="EMBL" id="CAB4877112.1"/>
    </source>
</evidence>
<dbReference type="SUPFAM" id="SSF64005">
    <property type="entry name" value="Undecaprenyl diphosphate synthase"/>
    <property type="match status" value="1"/>
</dbReference>
<protein>
    <submittedName>
        <fullName evidence="2">Unannotated protein</fullName>
    </submittedName>
</protein>
<sequence length="181" mass="19364">MTAGAAGPAALRHVLVVAGTLAEWDALGEQRWAERRRDLARVAAAAGAMWLTVRPYERGAVSAEPATQRMIALHDGCTIVVDPSPDGRERFLAAVEQLRDASVTVVDESAITGVLMAPAPVEPDLTVILGPSTQLPPSLVWELSYSEIVFVDAAWDDLAGAHVEAAITAYSQRHRRFGAIE</sequence>
<dbReference type="Pfam" id="PF01255">
    <property type="entry name" value="Prenyltransf"/>
    <property type="match status" value="1"/>
</dbReference>
<dbReference type="GO" id="GO:0016765">
    <property type="term" value="F:transferase activity, transferring alkyl or aryl (other than methyl) groups"/>
    <property type="evidence" value="ECO:0007669"/>
    <property type="project" value="InterPro"/>
</dbReference>
<dbReference type="InterPro" id="IPR001441">
    <property type="entry name" value="UPP_synth-like"/>
</dbReference>